<dbReference type="GO" id="GO:0016787">
    <property type="term" value="F:hydrolase activity"/>
    <property type="evidence" value="ECO:0007669"/>
    <property type="project" value="UniProtKB-KW"/>
</dbReference>
<reference evidence="2 3" key="1">
    <citation type="journal article" date="2019" name="Int. J. Syst. Evol. Microbiol.">
        <title>The Global Catalogue of Microorganisms (GCM) 10K type strain sequencing project: providing services to taxonomists for standard genome sequencing and annotation.</title>
        <authorList>
            <consortium name="The Broad Institute Genomics Platform"/>
            <consortium name="The Broad Institute Genome Sequencing Center for Infectious Disease"/>
            <person name="Wu L."/>
            <person name="Ma J."/>
        </authorList>
    </citation>
    <scope>NUCLEOTIDE SEQUENCE [LARGE SCALE GENOMIC DNA]</scope>
    <source>
        <strain evidence="2 3">CGMCC 1.12563</strain>
    </source>
</reference>
<dbReference type="InterPro" id="IPR023214">
    <property type="entry name" value="HAD_sf"/>
</dbReference>
<dbReference type="AlphaFoldDB" id="A0ABD6AWK0"/>
<sequence length="518" mass="55448">MNHAVILAAGIGSRLRPITLRVPKGCVPVAGRPILAHQLHAYADAGVERVTVVSGYLADQTSACCEAVAAERPSLTVDVVENELYANTNNLYSLSLLADRLAGEPFLLSNGDVVFDPVVVDRLLAAGGGTAIACDGATYAEEAMKVTVDADGAVDHIAKDVDRTDAHATSIDLYRFSGAFSERLFERARAAVEGDRYGEWTEVAIDEVLEEFAVEPASIGRADWVEIDDHEDLRVADRTFGALDPTGFEAVFFDLDGTVYLGDTLVDGAQDLVETLRARGVAVSFLSNNSSAWKDDYVEKLDGLGIDATTDDVVLSTDGVIAYLDERDAERAYVVGTDAMREAIADHGVDPTAEDPEFVVVGFDTDLTYERVRRATLAVRDGAEFLLAHGDAVCPTPEGFVPDCGAIGALVETATGRPPARVFGKPDPEMLTHVLDERGLEPSDVLVVGDRLETEIRLADRLGCPSVCVLSGDATREDVALSEVQPTAVVENVGALRAFVPDDHYRGEDGRESLGYTD</sequence>
<proteinExistence type="predicted"/>
<organism evidence="2 3">
    <name type="scientific">Halomarina rubra</name>
    <dbReference type="NCBI Taxonomy" id="2071873"/>
    <lineage>
        <taxon>Archaea</taxon>
        <taxon>Methanobacteriati</taxon>
        <taxon>Methanobacteriota</taxon>
        <taxon>Stenosarchaea group</taxon>
        <taxon>Halobacteria</taxon>
        <taxon>Halobacteriales</taxon>
        <taxon>Natronomonadaceae</taxon>
        <taxon>Halomarina</taxon>
    </lineage>
</organism>
<evidence type="ECO:0000259" key="1">
    <source>
        <dbReference type="Pfam" id="PF12804"/>
    </source>
</evidence>
<gene>
    <name evidence="2" type="ORF">ACFSBT_10805</name>
</gene>
<dbReference type="PANTHER" id="PTHR19288">
    <property type="entry name" value="4-NITROPHENYLPHOSPHATASE-RELATED"/>
    <property type="match status" value="1"/>
</dbReference>
<keyword evidence="2" id="KW-0378">Hydrolase</keyword>
<name>A0ABD6AWK0_9EURY</name>
<dbReference type="Gene3D" id="3.40.50.1000">
    <property type="entry name" value="HAD superfamily/HAD-like"/>
    <property type="match status" value="2"/>
</dbReference>
<accession>A0ABD6AWK0</accession>
<dbReference type="Pfam" id="PF13242">
    <property type="entry name" value="Hydrolase_like"/>
    <property type="match status" value="1"/>
</dbReference>
<evidence type="ECO:0000313" key="3">
    <source>
        <dbReference type="Proteomes" id="UP001597187"/>
    </source>
</evidence>
<dbReference type="SUPFAM" id="SSF56784">
    <property type="entry name" value="HAD-like"/>
    <property type="match status" value="1"/>
</dbReference>
<dbReference type="NCBIfam" id="TIGR01460">
    <property type="entry name" value="HAD-SF-IIA"/>
    <property type="match status" value="1"/>
</dbReference>
<dbReference type="EMBL" id="JBHUDC010000005">
    <property type="protein sequence ID" value="MFD1513766.1"/>
    <property type="molecule type" value="Genomic_DNA"/>
</dbReference>
<dbReference type="PANTHER" id="PTHR19288:SF46">
    <property type="entry name" value="HALOACID DEHALOGENASE-LIKE HYDROLASE DOMAIN-CONTAINING PROTEIN 2"/>
    <property type="match status" value="1"/>
</dbReference>
<dbReference type="Pfam" id="PF13344">
    <property type="entry name" value="Hydrolase_6"/>
    <property type="match status" value="1"/>
</dbReference>
<dbReference type="Pfam" id="PF12804">
    <property type="entry name" value="NTP_transf_3"/>
    <property type="match status" value="1"/>
</dbReference>
<dbReference type="InterPro" id="IPR025877">
    <property type="entry name" value="MobA-like_NTP_Trfase"/>
</dbReference>
<evidence type="ECO:0000313" key="2">
    <source>
        <dbReference type="EMBL" id="MFD1513766.1"/>
    </source>
</evidence>
<protein>
    <submittedName>
        <fullName evidence="2">HAD-IIA family hydrolase</fullName>
    </submittedName>
</protein>
<feature type="domain" description="MobA-like NTP transferase" evidence="1">
    <location>
        <begin position="4"/>
        <end position="134"/>
    </location>
</feature>
<dbReference type="CDD" id="cd02523">
    <property type="entry name" value="PC_cytidylyltransferase"/>
    <property type="match status" value="1"/>
</dbReference>
<dbReference type="SUPFAM" id="SSF53448">
    <property type="entry name" value="Nucleotide-diphospho-sugar transferases"/>
    <property type="match status" value="1"/>
</dbReference>
<dbReference type="InterPro" id="IPR029044">
    <property type="entry name" value="Nucleotide-diphossugar_trans"/>
</dbReference>
<dbReference type="RefSeq" id="WP_305794463.1">
    <property type="nucleotide sequence ID" value="NZ_JALXFV010000005.1"/>
</dbReference>
<dbReference type="Proteomes" id="UP001597187">
    <property type="component" value="Unassembled WGS sequence"/>
</dbReference>
<comment type="caution">
    <text evidence="2">The sequence shown here is derived from an EMBL/GenBank/DDBJ whole genome shotgun (WGS) entry which is preliminary data.</text>
</comment>
<dbReference type="InterPro" id="IPR006357">
    <property type="entry name" value="HAD-SF_hydro_IIA"/>
</dbReference>
<dbReference type="InterPro" id="IPR036412">
    <property type="entry name" value="HAD-like_sf"/>
</dbReference>
<dbReference type="Gene3D" id="3.90.550.10">
    <property type="entry name" value="Spore Coat Polysaccharide Biosynthesis Protein SpsA, Chain A"/>
    <property type="match status" value="1"/>
</dbReference>
<dbReference type="GO" id="GO:0016779">
    <property type="term" value="F:nucleotidyltransferase activity"/>
    <property type="evidence" value="ECO:0007669"/>
    <property type="project" value="UniProtKB-ARBA"/>
</dbReference>
<keyword evidence="3" id="KW-1185">Reference proteome</keyword>